<dbReference type="SUPFAM" id="SSF109854">
    <property type="entry name" value="DinB/YfiT-like putative metalloenzymes"/>
    <property type="match status" value="1"/>
</dbReference>
<feature type="region of interest" description="Disordered" evidence="1">
    <location>
        <begin position="168"/>
        <end position="226"/>
    </location>
</feature>
<dbReference type="Proteomes" id="UP001597233">
    <property type="component" value="Unassembled WGS sequence"/>
</dbReference>
<evidence type="ECO:0000256" key="1">
    <source>
        <dbReference type="SAM" id="MobiDB-lite"/>
    </source>
</evidence>
<keyword evidence="4" id="KW-1185">Reference proteome</keyword>
<dbReference type="EMBL" id="JBHUEH010000010">
    <property type="protein sequence ID" value="MFD1884912.1"/>
    <property type="molecule type" value="Genomic_DNA"/>
</dbReference>
<evidence type="ECO:0000313" key="3">
    <source>
        <dbReference type="EMBL" id="MFD1884912.1"/>
    </source>
</evidence>
<comment type="caution">
    <text evidence="3">The sequence shown here is derived from an EMBL/GenBank/DDBJ whole genome shotgun (WGS) entry which is preliminary data.</text>
</comment>
<gene>
    <name evidence="3" type="ORF">ACFSC9_05175</name>
</gene>
<dbReference type="RefSeq" id="WP_371834032.1">
    <property type="nucleotide sequence ID" value="NZ_JBCGUH010000003.1"/>
</dbReference>
<reference evidence="4" key="1">
    <citation type="journal article" date="2019" name="Int. J. Syst. Evol. Microbiol.">
        <title>The Global Catalogue of Microorganisms (GCM) 10K type strain sequencing project: providing services to taxonomists for standard genome sequencing and annotation.</title>
        <authorList>
            <consortium name="The Broad Institute Genomics Platform"/>
            <consortium name="The Broad Institute Genome Sequencing Center for Infectious Disease"/>
            <person name="Wu L."/>
            <person name="Ma J."/>
        </authorList>
    </citation>
    <scope>NUCLEOTIDE SEQUENCE [LARGE SCALE GENOMIC DNA]</scope>
    <source>
        <strain evidence="4">CCUG 54950</strain>
    </source>
</reference>
<protein>
    <submittedName>
        <fullName evidence="3">DinB family protein</fullName>
    </submittedName>
</protein>
<dbReference type="Gene3D" id="1.20.120.450">
    <property type="entry name" value="dinb family like domain"/>
    <property type="match status" value="2"/>
</dbReference>
<feature type="domain" description="DinB-like" evidence="2">
    <location>
        <begin position="17"/>
        <end position="149"/>
    </location>
</feature>
<proteinExistence type="predicted"/>
<evidence type="ECO:0000259" key="2">
    <source>
        <dbReference type="Pfam" id="PF12867"/>
    </source>
</evidence>
<organism evidence="3 4">
    <name type="scientific">Paenibacillus wenxiniae</name>
    <dbReference type="NCBI Taxonomy" id="1636843"/>
    <lineage>
        <taxon>Bacteria</taxon>
        <taxon>Bacillati</taxon>
        <taxon>Bacillota</taxon>
        <taxon>Bacilli</taxon>
        <taxon>Bacillales</taxon>
        <taxon>Paenibacillaceae</taxon>
        <taxon>Paenibacillus</taxon>
    </lineage>
</organism>
<feature type="compositionally biased region" description="Low complexity" evidence="1">
    <location>
        <begin position="179"/>
        <end position="205"/>
    </location>
</feature>
<dbReference type="InterPro" id="IPR034660">
    <property type="entry name" value="DinB/YfiT-like"/>
</dbReference>
<name>A0ABW4RFJ0_9BACL</name>
<dbReference type="InterPro" id="IPR024775">
    <property type="entry name" value="DinB-like"/>
</dbReference>
<dbReference type="Pfam" id="PF12867">
    <property type="entry name" value="DinB_2"/>
    <property type="match status" value="1"/>
</dbReference>
<sequence>MMNQTEQVCVAEVVRSLEQTVNSYMETLGHVSLEQLLWKPAPAEWSLGQMLMHLIQSAQGMQLANVRRCLAVKGTGANADGNTQTVSGQLIDDVQVEKTAHGEALFQYGSFPPERIEVPASPYYTPLPPENKEQLVDGLTETLRQVKEIAPAVKKVREQVLARCSASYAKSEDIDSNRNQNSNIHSYSHSNISSKENSSSNLNIIHTDSTKDSHTDANPNPNADDFLKHMTAKSIDADDIPKCAHSEHKLSLPTVAHPRLGGLNAWEWFWLIEMHYRHHLHQQQRLEEAWAYEHA</sequence>
<accession>A0ABW4RFJ0</accession>
<evidence type="ECO:0000313" key="4">
    <source>
        <dbReference type="Proteomes" id="UP001597233"/>
    </source>
</evidence>